<feature type="transmembrane region" description="Helical" evidence="1">
    <location>
        <begin position="30"/>
        <end position="54"/>
    </location>
</feature>
<dbReference type="AlphaFoldDB" id="A0A0A7EG54"/>
<dbReference type="GO" id="GO:0016020">
    <property type="term" value="C:membrane"/>
    <property type="evidence" value="ECO:0007669"/>
    <property type="project" value="GOC"/>
</dbReference>
<dbReference type="PANTHER" id="PTHR28026:SF9">
    <property type="entry name" value="2-HYDROXY-PALMITIC ACID DIOXYGENASE MPO1"/>
    <property type="match status" value="1"/>
</dbReference>
<dbReference type="PANTHER" id="PTHR28026">
    <property type="entry name" value="DUF962 DOMAIN PROTEIN (AFU_ORTHOLOGUE AFUA_8G05310)"/>
    <property type="match status" value="1"/>
</dbReference>
<name>A0A0A7EG54_9GAMM</name>
<proteinExistence type="predicted"/>
<protein>
    <recommendedName>
        <fullName evidence="4">PRS2 protein</fullName>
    </recommendedName>
</protein>
<dbReference type="OrthoDB" id="5515308at2"/>
<feature type="transmembrane region" description="Helical" evidence="1">
    <location>
        <begin position="60"/>
        <end position="83"/>
    </location>
</feature>
<evidence type="ECO:0000256" key="1">
    <source>
        <dbReference type="SAM" id="Phobius"/>
    </source>
</evidence>
<keyword evidence="1" id="KW-0812">Transmembrane</keyword>
<keyword evidence="1" id="KW-0472">Membrane</keyword>
<sequence length="143" mass="15939">MKTIEQWFSLYGESHQNPTNIKIHKVAVPLIYFSVVALITAIPGLTGQVILAAVSLAALIFYFVLSIKLGFVMTIFTALCIYAANSVANYVIEIAITVFVIAWIFQFVGHKVEGKKPSFFDDLSFLLIGPAWVFNPIFSFDKK</sequence>
<dbReference type="eggNOG" id="COG4539">
    <property type="taxonomic scope" value="Bacteria"/>
</dbReference>
<evidence type="ECO:0000313" key="2">
    <source>
        <dbReference type="EMBL" id="AIY65589.1"/>
    </source>
</evidence>
<dbReference type="HOGENOM" id="CLU_081702_2_1_6"/>
<keyword evidence="3" id="KW-1185">Reference proteome</keyword>
<dbReference type="Pfam" id="PF06127">
    <property type="entry name" value="Mpo1-like"/>
    <property type="match status" value="1"/>
</dbReference>
<keyword evidence="1" id="KW-1133">Transmembrane helix</keyword>
<feature type="transmembrane region" description="Helical" evidence="1">
    <location>
        <begin position="90"/>
        <end position="108"/>
    </location>
</feature>
<organism evidence="2 3">
    <name type="scientific">Pseudoalteromonas piratica</name>
    <dbReference type="NCBI Taxonomy" id="1348114"/>
    <lineage>
        <taxon>Bacteria</taxon>
        <taxon>Pseudomonadati</taxon>
        <taxon>Pseudomonadota</taxon>
        <taxon>Gammaproteobacteria</taxon>
        <taxon>Alteromonadales</taxon>
        <taxon>Pseudoalteromonadaceae</taxon>
        <taxon>Pseudoalteromonas</taxon>
    </lineage>
</organism>
<gene>
    <name evidence="2" type="ORF">OM33_10785</name>
</gene>
<dbReference type="InterPro" id="IPR009305">
    <property type="entry name" value="Mpo1-like"/>
</dbReference>
<reference evidence="2 3" key="1">
    <citation type="submission" date="2014-11" db="EMBL/GenBank/DDBJ databases">
        <title>Complete Genome Sequence of Pseudoalteromonas sp. Strain OCN003 Isolated from Kaneohe Bay, Oahu, Hawaii.</title>
        <authorList>
            <person name="Beurmann S."/>
            <person name="Videau P."/>
            <person name="Ushijima B."/>
            <person name="Smith A.M."/>
            <person name="Aeby G.S."/>
            <person name="Callahan S.M."/>
            <person name="Belcaid M."/>
        </authorList>
    </citation>
    <scope>NUCLEOTIDE SEQUENCE [LARGE SCALE GENOMIC DNA]</scope>
    <source>
        <strain evidence="2 3">OCN003</strain>
    </source>
</reference>
<evidence type="ECO:0000313" key="3">
    <source>
        <dbReference type="Proteomes" id="UP000030341"/>
    </source>
</evidence>
<feature type="transmembrane region" description="Helical" evidence="1">
    <location>
        <begin position="123"/>
        <end position="140"/>
    </location>
</feature>
<dbReference type="Proteomes" id="UP000030341">
    <property type="component" value="Chromosome 1"/>
</dbReference>
<evidence type="ECO:0008006" key="4">
    <source>
        <dbReference type="Google" id="ProtNLM"/>
    </source>
</evidence>
<dbReference type="EMBL" id="CP009888">
    <property type="protein sequence ID" value="AIY65589.1"/>
    <property type="molecule type" value="Genomic_DNA"/>
</dbReference>
<accession>A0A0A7EG54</accession>
<dbReference type="GO" id="GO:0046521">
    <property type="term" value="P:sphingoid catabolic process"/>
    <property type="evidence" value="ECO:0007669"/>
    <property type="project" value="TreeGrafter"/>
</dbReference>
<dbReference type="STRING" id="1348114.OM33_10785"/>
<dbReference type="RefSeq" id="WP_038641604.1">
    <property type="nucleotide sequence ID" value="NZ_CP009888.1"/>
</dbReference>
<dbReference type="KEGG" id="pseo:OM33_10785"/>